<dbReference type="EMBL" id="LWCA01000406">
    <property type="protein sequence ID" value="OAF68672.1"/>
    <property type="molecule type" value="Genomic_DNA"/>
</dbReference>
<evidence type="ECO:0000256" key="6">
    <source>
        <dbReference type="ARBA" id="ARBA00022840"/>
    </source>
</evidence>
<dbReference type="SMART" id="SM00220">
    <property type="entry name" value="S_TKc"/>
    <property type="match status" value="1"/>
</dbReference>
<evidence type="ECO:0000256" key="4">
    <source>
        <dbReference type="ARBA" id="ARBA00022741"/>
    </source>
</evidence>
<evidence type="ECO:0000256" key="8">
    <source>
        <dbReference type="PROSITE-ProRule" id="PRU10141"/>
    </source>
</evidence>
<dbReference type="InterPro" id="IPR000719">
    <property type="entry name" value="Prot_kinase_dom"/>
</dbReference>
<dbReference type="FunFam" id="1.10.510.10:FF:000078">
    <property type="entry name" value="Serine/threonine-protein kinase PRP4 homolog"/>
    <property type="match status" value="1"/>
</dbReference>
<proteinExistence type="inferred from homology"/>
<evidence type="ECO:0000259" key="10">
    <source>
        <dbReference type="PROSITE" id="PS50011"/>
    </source>
</evidence>
<feature type="binding site" evidence="8">
    <location>
        <position position="423"/>
    </location>
    <ligand>
        <name>ATP</name>
        <dbReference type="ChEBI" id="CHEBI:30616"/>
    </ligand>
</feature>
<evidence type="ECO:0000313" key="12">
    <source>
        <dbReference type="Proteomes" id="UP000078046"/>
    </source>
</evidence>
<dbReference type="Pfam" id="PF00069">
    <property type="entry name" value="Pkinase"/>
    <property type="match status" value="1"/>
</dbReference>
<dbReference type="EC" id="2.7.11.1" evidence="1"/>
<feature type="compositionally biased region" description="Basic residues" evidence="9">
    <location>
        <begin position="165"/>
        <end position="175"/>
    </location>
</feature>
<dbReference type="PROSITE" id="PS00108">
    <property type="entry name" value="PROTEIN_KINASE_ST"/>
    <property type="match status" value="1"/>
</dbReference>
<dbReference type="PANTHER" id="PTHR24058:SF103">
    <property type="entry name" value="SERINE_THREONINE-PROTEIN KINASE PRP4 HOMOLOG"/>
    <property type="match status" value="1"/>
</dbReference>
<dbReference type="InterPro" id="IPR017441">
    <property type="entry name" value="Protein_kinase_ATP_BS"/>
</dbReference>
<dbReference type="InterPro" id="IPR011009">
    <property type="entry name" value="Kinase-like_dom_sf"/>
</dbReference>
<dbReference type="Proteomes" id="UP000078046">
    <property type="component" value="Unassembled WGS sequence"/>
</dbReference>
<keyword evidence="12" id="KW-1185">Reference proteome</keyword>
<keyword evidence="3" id="KW-0808">Transferase</keyword>
<dbReference type="GO" id="GO:0004674">
    <property type="term" value="F:protein serine/threonine kinase activity"/>
    <property type="evidence" value="ECO:0007669"/>
    <property type="project" value="UniProtKB-KW"/>
</dbReference>
<gene>
    <name evidence="11" type="ORF">A3Q56_03601</name>
</gene>
<dbReference type="InterPro" id="IPR050494">
    <property type="entry name" value="Ser_Thr_dual-spec_kinase"/>
</dbReference>
<feature type="compositionally biased region" description="Basic and acidic residues" evidence="9">
    <location>
        <begin position="194"/>
        <end position="223"/>
    </location>
</feature>
<evidence type="ECO:0000256" key="3">
    <source>
        <dbReference type="ARBA" id="ARBA00022679"/>
    </source>
</evidence>
<feature type="compositionally biased region" description="Basic and acidic residues" evidence="9">
    <location>
        <begin position="132"/>
        <end position="164"/>
    </location>
</feature>
<feature type="compositionally biased region" description="Basic residues" evidence="9">
    <location>
        <begin position="111"/>
        <end position="131"/>
    </location>
</feature>
<sequence>MTASHNHKKLNHETKLELKNVKEIQERKKGIWNYESDSMEEFIKKTDEKNVKLSKSMIKNLNEMDSPRNINLSDLDNQSLDCLEMAKSFFEDQLRKQSNSSNTEKTDKDKSKSKHHAKHETDKHKSKKQSKKEKYAKLEKHKEKFDNERKHDKYDTRDSRDYKSDRKHKKDHKIGRRDSSRDRYSYKRTYSSNHYREDRDKYGSHRDSYRPKRYRDDKQSTSRRDKRRREQIKPKEDSPPPQDIDFDEQSGNDDEREQKIIEERRTRLQKMSKKLEIVDSTSDAVSESNTNDDVTQFEDELFDFNETINLKQNNIVDKFEKPVSACFDMFSDVQPVEMDKNQINAKPDQNSNMNVKHLADNWDDSEGYYSKYVKIFKFIFVGPRIGEVIHNKYIVTNILGQGVFSIVVTAKEKSAPSNEIAIKIIRNNELMLNSGMKELVFLKKVNTYDVNDKFHCLRLLGNFKYRNHLCIVTQLLSMNLRQVLKKFGKNIGLHIKAIRSYAHQLLLALRLLKKCGILHADIKPDNILVDESKLKLKVCDFGSAAASHENDITPYLVSRFYRSPEIRSKYDYGIDMWSTACTLFEMYTGKILFPGKSNNEMLKLMIDLNGFFHKRILRRCHFWDQHFDEDYNFGYVVIDKVTNKEKFNIISNSQQPIRKFSDELIDKQKLIPAELIKVRQFINLLTQMLNYDPLRRITPTKALSSDFILQTYDQNLT</sequence>
<keyword evidence="6 8" id="KW-0067">ATP-binding</keyword>
<evidence type="ECO:0000256" key="5">
    <source>
        <dbReference type="ARBA" id="ARBA00022777"/>
    </source>
</evidence>
<keyword evidence="5 11" id="KW-0418">Kinase</keyword>
<dbReference type="InterPro" id="IPR008271">
    <property type="entry name" value="Ser/Thr_kinase_AS"/>
</dbReference>
<feature type="domain" description="Protein kinase" evidence="10">
    <location>
        <begin position="393"/>
        <end position="708"/>
    </location>
</feature>
<evidence type="ECO:0000313" key="11">
    <source>
        <dbReference type="EMBL" id="OAF68672.1"/>
    </source>
</evidence>
<evidence type="ECO:0000256" key="1">
    <source>
        <dbReference type="ARBA" id="ARBA00012513"/>
    </source>
</evidence>
<evidence type="ECO:0000256" key="2">
    <source>
        <dbReference type="ARBA" id="ARBA00022527"/>
    </source>
</evidence>
<dbReference type="GO" id="GO:0005524">
    <property type="term" value="F:ATP binding"/>
    <property type="evidence" value="ECO:0007669"/>
    <property type="project" value="UniProtKB-UniRule"/>
</dbReference>
<reference evidence="11 12" key="1">
    <citation type="submission" date="2016-04" db="EMBL/GenBank/DDBJ databases">
        <title>The genome of Intoshia linei affirms orthonectids as highly simplified spiralians.</title>
        <authorList>
            <person name="Mikhailov K.V."/>
            <person name="Slusarev G.S."/>
            <person name="Nikitin M.A."/>
            <person name="Logacheva M.D."/>
            <person name="Penin A."/>
            <person name="Aleoshin V."/>
            <person name="Panchin Y.V."/>
        </authorList>
    </citation>
    <scope>NUCLEOTIDE SEQUENCE [LARGE SCALE GENOMIC DNA]</scope>
    <source>
        <strain evidence="11">Intl2013</strain>
        <tissue evidence="11">Whole animal</tissue>
    </source>
</reference>
<comment type="caution">
    <text evidence="11">The sequence shown here is derived from an EMBL/GenBank/DDBJ whole genome shotgun (WGS) entry which is preliminary data.</text>
</comment>
<feature type="region of interest" description="Disordered" evidence="9">
    <location>
        <begin position="91"/>
        <end position="256"/>
    </location>
</feature>
<dbReference type="PROSITE" id="PS50011">
    <property type="entry name" value="PROTEIN_KINASE_DOM"/>
    <property type="match status" value="1"/>
</dbReference>
<organism evidence="11 12">
    <name type="scientific">Intoshia linei</name>
    <dbReference type="NCBI Taxonomy" id="1819745"/>
    <lineage>
        <taxon>Eukaryota</taxon>
        <taxon>Metazoa</taxon>
        <taxon>Spiralia</taxon>
        <taxon>Lophotrochozoa</taxon>
        <taxon>Mesozoa</taxon>
        <taxon>Orthonectida</taxon>
        <taxon>Rhopaluridae</taxon>
        <taxon>Intoshia</taxon>
    </lineage>
</organism>
<dbReference type="PROSITE" id="PS00107">
    <property type="entry name" value="PROTEIN_KINASE_ATP"/>
    <property type="match status" value="1"/>
</dbReference>
<evidence type="ECO:0000256" key="9">
    <source>
        <dbReference type="SAM" id="MobiDB-lite"/>
    </source>
</evidence>
<name>A0A177B4L9_9BILA</name>
<feature type="compositionally biased region" description="Acidic residues" evidence="9">
    <location>
        <begin position="244"/>
        <end position="255"/>
    </location>
</feature>
<protein>
    <recommendedName>
        <fullName evidence="1">non-specific serine/threonine protein kinase</fullName>
        <ecNumber evidence="1">2.7.11.1</ecNumber>
    </recommendedName>
</protein>
<dbReference type="OrthoDB" id="3967at2759"/>
<dbReference type="PANTHER" id="PTHR24058">
    <property type="entry name" value="DUAL SPECIFICITY PROTEIN KINASE"/>
    <property type="match status" value="1"/>
</dbReference>
<accession>A0A177B4L9</accession>
<comment type="similarity">
    <text evidence="7">Belongs to the protein kinase superfamily. CMGC Ser/Thr protein kinase family.</text>
</comment>
<evidence type="ECO:0000256" key="7">
    <source>
        <dbReference type="ARBA" id="ARBA00023596"/>
    </source>
</evidence>
<keyword evidence="2" id="KW-0723">Serine/threonine-protein kinase</keyword>
<dbReference type="Gene3D" id="1.10.510.10">
    <property type="entry name" value="Transferase(Phosphotransferase) domain 1"/>
    <property type="match status" value="1"/>
</dbReference>
<feature type="compositionally biased region" description="Basic and acidic residues" evidence="9">
    <location>
        <begin position="176"/>
        <end position="185"/>
    </location>
</feature>
<dbReference type="AlphaFoldDB" id="A0A177B4L9"/>
<dbReference type="SUPFAM" id="SSF56112">
    <property type="entry name" value="Protein kinase-like (PK-like)"/>
    <property type="match status" value="1"/>
</dbReference>
<keyword evidence="4 8" id="KW-0547">Nucleotide-binding</keyword>
<dbReference type="Gene3D" id="3.30.200.20">
    <property type="entry name" value="Phosphorylase Kinase, domain 1"/>
    <property type="match status" value="1"/>
</dbReference>